<dbReference type="Proteomes" id="UP000785679">
    <property type="component" value="Unassembled WGS sequence"/>
</dbReference>
<evidence type="ECO:0000256" key="2">
    <source>
        <dbReference type="SAM" id="MobiDB-lite"/>
    </source>
</evidence>
<dbReference type="AlphaFoldDB" id="A0A8J8NSL1"/>
<feature type="region of interest" description="Disordered" evidence="2">
    <location>
        <begin position="1"/>
        <end position="25"/>
    </location>
</feature>
<proteinExistence type="predicted"/>
<feature type="coiled-coil region" evidence="1">
    <location>
        <begin position="34"/>
        <end position="136"/>
    </location>
</feature>
<organism evidence="3 4">
    <name type="scientific">Halteria grandinella</name>
    <dbReference type="NCBI Taxonomy" id="5974"/>
    <lineage>
        <taxon>Eukaryota</taxon>
        <taxon>Sar</taxon>
        <taxon>Alveolata</taxon>
        <taxon>Ciliophora</taxon>
        <taxon>Intramacronucleata</taxon>
        <taxon>Spirotrichea</taxon>
        <taxon>Stichotrichia</taxon>
        <taxon>Sporadotrichida</taxon>
        <taxon>Halteriidae</taxon>
        <taxon>Halteria</taxon>
    </lineage>
</organism>
<feature type="compositionally biased region" description="Polar residues" evidence="2">
    <location>
        <begin position="1"/>
        <end position="13"/>
    </location>
</feature>
<dbReference type="EMBL" id="RRYP01006432">
    <property type="protein sequence ID" value="TNV81202.1"/>
    <property type="molecule type" value="Genomic_DNA"/>
</dbReference>
<keyword evidence="4" id="KW-1185">Reference proteome</keyword>
<evidence type="ECO:0000313" key="4">
    <source>
        <dbReference type="Proteomes" id="UP000785679"/>
    </source>
</evidence>
<reference evidence="3" key="1">
    <citation type="submission" date="2019-06" db="EMBL/GenBank/DDBJ databases">
        <authorList>
            <person name="Zheng W."/>
        </authorList>
    </citation>
    <scope>NUCLEOTIDE SEQUENCE</scope>
    <source>
        <strain evidence="3">QDHG01</strain>
    </source>
</reference>
<sequence length="139" mass="15813">MSNRRTFPQQQSPDRGGSLAGGAGSGEASVKINIKKIEDQLTNAQSVLREYRKEIECLRQDIAMLDNNLQTLNDENIKVVNPLIVSNYEQLQQQIGMQKNENEHLQRQLTELKKEKALMQQQIMHASQKIAQLEEQVGL</sequence>
<dbReference type="Gene3D" id="1.10.287.1490">
    <property type="match status" value="1"/>
</dbReference>
<evidence type="ECO:0000256" key="1">
    <source>
        <dbReference type="SAM" id="Coils"/>
    </source>
</evidence>
<name>A0A8J8NSL1_HALGN</name>
<comment type="caution">
    <text evidence="3">The sequence shown here is derived from an EMBL/GenBank/DDBJ whole genome shotgun (WGS) entry which is preliminary data.</text>
</comment>
<accession>A0A8J8NSL1</accession>
<evidence type="ECO:0000313" key="3">
    <source>
        <dbReference type="EMBL" id="TNV81202.1"/>
    </source>
</evidence>
<dbReference type="OrthoDB" id="302351at2759"/>
<keyword evidence="1" id="KW-0175">Coiled coil</keyword>
<protein>
    <submittedName>
        <fullName evidence="3">Uncharacterized protein</fullName>
    </submittedName>
</protein>
<gene>
    <name evidence="3" type="ORF">FGO68_gene1731</name>
</gene>